<dbReference type="PANTHER" id="PTHR46426:SF1">
    <property type="entry name" value="PROTEIN DISULFIDE-ISOMERASE TMX3"/>
    <property type="match status" value="1"/>
</dbReference>
<feature type="chain" id="PRO_5005537826" evidence="7">
    <location>
        <begin position="28"/>
        <end position="433"/>
    </location>
</feature>
<sequence>MARTTVVFAVVCGLALLLCGLLPATSAHSADDEFDDDLTEVDSDVVILGDDNFDARVMDGSWLVKFYAPWCGHCKAIAPVWKETASHLLGVTSMGKVDCTVHSSICSRYGVRGYPTLKYFKDGVPRDYRGGRSVEALVAYAERMAGPPVAILDDDASEKDFLSKDGTKFVAYTADDDADLADAFEDVAERFVEHAFFGLTSDPAIATNVFLSDKSSGIVAIKSDETVVYEGALDNVDAIRTFVDIHRYPLLAELTAANAADYTGSSKMIALTIVNGRRKKKTSKYLEVVAKIAQDKRGDFLFAYIDGTRWSKFAEDMGVAEKDMPRTVVWHPSESIHYHDVNVTKASAVADFLDRVVAGEVEAQGAGAGLVSLLQRFASTAMDAVGPVGVAVGTFVAMALCGLCVWAVFSDDDALPDAAPPSTLPPSTKPKNE</sequence>
<evidence type="ECO:0000256" key="2">
    <source>
        <dbReference type="ARBA" id="ARBA00022692"/>
    </source>
</evidence>
<feature type="domain" description="Thioredoxin" evidence="8">
    <location>
        <begin position="16"/>
        <end position="146"/>
    </location>
</feature>
<dbReference type="Pfam" id="PF13848">
    <property type="entry name" value="Thioredoxin_6"/>
    <property type="match status" value="1"/>
</dbReference>
<keyword evidence="4 6" id="KW-0472">Membrane</keyword>
<evidence type="ECO:0000256" key="6">
    <source>
        <dbReference type="SAM" id="Phobius"/>
    </source>
</evidence>
<dbReference type="PROSITE" id="PS51352">
    <property type="entry name" value="THIOREDOXIN_2"/>
    <property type="match status" value="1"/>
</dbReference>
<dbReference type="RefSeq" id="XP_013753861.1">
    <property type="nucleotide sequence ID" value="XM_013898407.1"/>
</dbReference>
<evidence type="ECO:0000256" key="5">
    <source>
        <dbReference type="ARBA" id="ARBA00045246"/>
    </source>
</evidence>
<feature type="signal peptide" evidence="7">
    <location>
        <begin position="1"/>
        <end position="27"/>
    </location>
</feature>
<dbReference type="InterPro" id="IPR052250">
    <property type="entry name" value="PDI_TMX3"/>
</dbReference>
<proteinExistence type="predicted"/>
<dbReference type="STRING" id="461836.A0A0L0DS11"/>
<dbReference type="InterPro" id="IPR013766">
    <property type="entry name" value="Thioredoxin_domain"/>
</dbReference>
<dbReference type="InterPro" id="IPR036249">
    <property type="entry name" value="Thioredoxin-like_sf"/>
</dbReference>
<keyword evidence="9" id="KW-0413">Isomerase</keyword>
<dbReference type="CDD" id="cd02981">
    <property type="entry name" value="PDI_b_family"/>
    <property type="match status" value="1"/>
</dbReference>
<keyword evidence="7" id="KW-0732">Signal</keyword>
<evidence type="ECO:0000256" key="3">
    <source>
        <dbReference type="ARBA" id="ARBA00022989"/>
    </source>
</evidence>
<dbReference type="PANTHER" id="PTHR46426">
    <property type="entry name" value="PROTEIN DISULFIDE-ISOMERASE TMX3"/>
    <property type="match status" value="1"/>
</dbReference>
<dbReference type="Gene3D" id="3.40.30.10">
    <property type="entry name" value="Glutaredoxin"/>
    <property type="match status" value="3"/>
</dbReference>
<dbReference type="GeneID" id="25568347"/>
<protein>
    <submittedName>
        <fullName evidence="9">Protein disulfide isomerase A</fullName>
    </submittedName>
</protein>
<name>A0A0L0DS11_THETB</name>
<accession>A0A0L0DS11</accession>
<evidence type="ECO:0000259" key="8">
    <source>
        <dbReference type="PROSITE" id="PS51352"/>
    </source>
</evidence>
<comment type="function">
    <text evidence="5">Probable disulfide isomerase, which participates in the folding of proteins containing disulfide bonds. May act as a dithiol oxidase. Acts as a regulator of endoplasmic reticulum-mitochondria contact sites via its ability to regulate redox signals.</text>
</comment>
<dbReference type="PRINTS" id="PR00421">
    <property type="entry name" value="THIOREDOXIN"/>
</dbReference>
<dbReference type="EMBL" id="GL349487">
    <property type="protein sequence ID" value="KNC54223.1"/>
    <property type="molecule type" value="Genomic_DNA"/>
</dbReference>
<dbReference type="GO" id="GO:0005789">
    <property type="term" value="C:endoplasmic reticulum membrane"/>
    <property type="evidence" value="ECO:0007669"/>
    <property type="project" value="UniProtKB-SubCell"/>
</dbReference>
<evidence type="ECO:0000256" key="4">
    <source>
        <dbReference type="ARBA" id="ARBA00023136"/>
    </source>
</evidence>
<dbReference type="GO" id="GO:0016853">
    <property type="term" value="F:isomerase activity"/>
    <property type="evidence" value="ECO:0007669"/>
    <property type="project" value="UniProtKB-KW"/>
</dbReference>
<feature type="transmembrane region" description="Helical" evidence="6">
    <location>
        <begin position="384"/>
        <end position="409"/>
    </location>
</feature>
<dbReference type="PROSITE" id="PS00194">
    <property type="entry name" value="THIOREDOXIN_1"/>
    <property type="match status" value="1"/>
</dbReference>
<dbReference type="CDD" id="cd02961">
    <property type="entry name" value="PDI_a_family"/>
    <property type="match status" value="1"/>
</dbReference>
<gene>
    <name evidence="9" type="ORF">AMSG_10015</name>
</gene>
<dbReference type="OrthoDB" id="427280at2759"/>
<dbReference type="AlphaFoldDB" id="A0A0L0DS11"/>
<dbReference type="OMA" id="GIEMRNM"/>
<evidence type="ECO:0000313" key="10">
    <source>
        <dbReference type="Proteomes" id="UP000054408"/>
    </source>
</evidence>
<dbReference type="Pfam" id="PF00085">
    <property type="entry name" value="Thioredoxin"/>
    <property type="match status" value="1"/>
</dbReference>
<keyword evidence="2 6" id="KW-0812">Transmembrane</keyword>
<comment type="subcellular location">
    <subcellularLocation>
        <location evidence="1">Endoplasmic reticulum membrane</location>
        <topology evidence="1">Single-pass membrane protein</topology>
    </subcellularLocation>
</comment>
<dbReference type="SUPFAM" id="SSF52833">
    <property type="entry name" value="Thioredoxin-like"/>
    <property type="match status" value="3"/>
</dbReference>
<evidence type="ECO:0000256" key="7">
    <source>
        <dbReference type="SAM" id="SignalP"/>
    </source>
</evidence>
<evidence type="ECO:0000313" key="9">
    <source>
        <dbReference type="EMBL" id="KNC54223.1"/>
    </source>
</evidence>
<dbReference type="Proteomes" id="UP000054408">
    <property type="component" value="Unassembled WGS sequence"/>
</dbReference>
<keyword evidence="10" id="KW-1185">Reference proteome</keyword>
<dbReference type="eggNOG" id="KOG0190">
    <property type="taxonomic scope" value="Eukaryota"/>
</dbReference>
<reference evidence="9 10" key="1">
    <citation type="submission" date="2010-05" db="EMBL/GenBank/DDBJ databases">
        <title>The Genome Sequence of Thecamonas trahens ATCC 50062.</title>
        <authorList>
            <consortium name="The Broad Institute Genome Sequencing Platform"/>
            <person name="Russ C."/>
            <person name="Cuomo C."/>
            <person name="Shea T."/>
            <person name="Young S.K."/>
            <person name="Zeng Q."/>
            <person name="Koehrsen M."/>
            <person name="Haas B."/>
            <person name="Borodovsky M."/>
            <person name="Guigo R."/>
            <person name="Alvarado L."/>
            <person name="Berlin A."/>
            <person name="Bochicchio J."/>
            <person name="Borenstein D."/>
            <person name="Chapman S."/>
            <person name="Chen Z."/>
            <person name="Freedman E."/>
            <person name="Gellesch M."/>
            <person name="Goldberg J."/>
            <person name="Griggs A."/>
            <person name="Gujja S."/>
            <person name="Heilman E."/>
            <person name="Heiman D."/>
            <person name="Hepburn T."/>
            <person name="Howarth C."/>
            <person name="Jen D."/>
            <person name="Larson L."/>
            <person name="Mehta T."/>
            <person name="Park D."/>
            <person name="Pearson M."/>
            <person name="Roberts A."/>
            <person name="Saif S."/>
            <person name="Shenoy N."/>
            <person name="Sisk P."/>
            <person name="Stolte C."/>
            <person name="Sykes S."/>
            <person name="Thomson T."/>
            <person name="Walk T."/>
            <person name="White J."/>
            <person name="Yandava C."/>
            <person name="Burger G."/>
            <person name="Gray M.W."/>
            <person name="Holland P.W.H."/>
            <person name="King N."/>
            <person name="Lang F.B.F."/>
            <person name="Roger A.J."/>
            <person name="Ruiz-Trillo I."/>
            <person name="Lander E."/>
            <person name="Nusbaum C."/>
        </authorList>
    </citation>
    <scope>NUCLEOTIDE SEQUENCE [LARGE SCALE GENOMIC DNA]</scope>
    <source>
        <strain evidence="9 10">ATCC 50062</strain>
    </source>
</reference>
<dbReference type="InterPro" id="IPR017937">
    <property type="entry name" value="Thioredoxin_CS"/>
</dbReference>
<keyword evidence="3 6" id="KW-1133">Transmembrane helix</keyword>
<evidence type="ECO:0000256" key="1">
    <source>
        <dbReference type="ARBA" id="ARBA00004389"/>
    </source>
</evidence>
<organism evidence="9 10">
    <name type="scientific">Thecamonas trahens ATCC 50062</name>
    <dbReference type="NCBI Taxonomy" id="461836"/>
    <lineage>
        <taxon>Eukaryota</taxon>
        <taxon>Apusozoa</taxon>
        <taxon>Apusomonadida</taxon>
        <taxon>Apusomonadidae</taxon>
        <taxon>Thecamonas</taxon>
    </lineage>
</organism>